<feature type="compositionally biased region" description="Basic and acidic residues" evidence="1">
    <location>
        <begin position="186"/>
        <end position="195"/>
    </location>
</feature>
<proteinExistence type="predicted"/>
<dbReference type="PANTHER" id="PTHR15863">
    <property type="entry name" value="MRN COMPLEX-INTERACTING PROTEIN"/>
    <property type="match status" value="1"/>
</dbReference>
<feature type="region of interest" description="Disordered" evidence="1">
    <location>
        <begin position="367"/>
        <end position="392"/>
    </location>
</feature>
<organism evidence="3 4">
    <name type="scientific">Synaphobranchus kaupii</name>
    <name type="common">Kaup's arrowtooth eel</name>
    <dbReference type="NCBI Taxonomy" id="118154"/>
    <lineage>
        <taxon>Eukaryota</taxon>
        <taxon>Metazoa</taxon>
        <taxon>Chordata</taxon>
        <taxon>Craniata</taxon>
        <taxon>Vertebrata</taxon>
        <taxon>Euteleostomi</taxon>
        <taxon>Actinopterygii</taxon>
        <taxon>Neopterygii</taxon>
        <taxon>Teleostei</taxon>
        <taxon>Anguilliformes</taxon>
        <taxon>Synaphobranchidae</taxon>
        <taxon>Synaphobranchus</taxon>
    </lineage>
</organism>
<dbReference type="GO" id="GO:0003682">
    <property type="term" value="F:chromatin binding"/>
    <property type="evidence" value="ECO:0007669"/>
    <property type="project" value="TreeGrafter"/>
</dbReference>
<feature type="domain" description="MRN complex-interacting protein N-terminal" evidence="2">
    <location>
        <begin position="7"/>
        <end position="109"/>
    </location>
</feature>
<protein>
    <recommendedName>
        <fullName evidence="2">MRN complex-interacting protein N-terminal domain-containing protein</fullName>
    </recommendedName>
</protein>
<keyword evidence="4" id="KW-1185">Reference proteome</keyword>
<dbReference type="InterPro" id="IPR032739">
    <property type="entry name" value="MRNIP"/>
</dbReference>
<dbReference type="Pfam" id="PF15749">
    <property type="entry name" value="MRNIP"/>
    <property type="match status" value="1"/>
</dbReference>
<feature type="compositionally biased region" description="Acidic residues" evidence="1">
    <location>
        <begin position="78"/>
        <end position="89"/>
    </location>
</feature>
<dbReference type="GO" id="GO:0007095">
    <property type="term" value="P:mitotic G2 DNA damage checkpoint signaling"/>
    <property type="evidence" value="ECO:0007669"/>
    <property type="project" value="TreeGrafter"/>
</dbReference>
<feature type="compositionally biased region" description="Low complexity" evidence="1">
    <location>
        <begin position="369"/>
        <end position="381"/>
    </location>
</feature>
<gene>
    <name evidence="3" type="ORF">SKAU_G00367980</name>
</gene>
<comment type="caution">
    <text evidence="3">The sequence shown here is derived from an EMBL/GenBank/DDBJ whole genome shotgun (WGS) entry which is preliminary data.</text>
</comment>
<feature type="region of interest" description="Disordered" evidence="1">
    <location>
        <begin position="74"/>
        <end position="96"/>
    </location>
</feature>
<evidence type="ECO:0000256" key="1">
    <source>
        <dbReference type="SAM" id="MobiDB-lite"/>
    </source>
</evidence>
<feature type="compositionally biased region" description="Pro residues" evidence="1">
    <location>
        <begin position="213"/>
        <end position="225"/>
    </location>
</feature>
<feature type="region of interest" description="Disordered" evidence="1">
    <location>
        <begin position="114"/>
        <end position="287"/>
    </location>
</feature>
<name>A0A9Q1IFI4_SYNKA</name>
<accession>A0A9Q1IFI4</accession>
<sequence>MVQEFHVLGCFSCQMFQVHQVKKSKKWNCKMCGEKQSLVKVYGRGSGADCRRHVQKLNSLRGELHETEHAWFSREPEGEQEELQEEGDEGLTCGNEQGVAGAVSRWGKYLSSTGEEAGAEEAEEEENIYTDRNAYRSSRPAHARHAGKRKRSWAFSPPPGESAHPDRGGAGQSADEGPWSGARQRTQCEGKRDSHPGSWAASKITHDTSVTSRPPPAAEAPPPPGASRVEPEVTSSKWSRFLSVRREDEEEEEEEEEVVEEEAPERDTCAGTFRGRVGSGEPLGFPSVPSPVFTGRFEEHGHFRVREEAHLTNRECVGNSARSPENEIDSLKFSIVYRGTQKVANDGDHLGHLNSGLTANAPPVCPQNLSLSKPHPSLHSLFQTDEDFDDTF</sequence>
<dbReference type="GO" id="GO:0005634">
    <property type="term" value="C:nucleus"/>
    <property type="evidence" value="ECO:0007669"/>
    <property type="project" value="TreeGrafter"/>
</dbReference>
<reference evidence="3" key="1">
    <citation type="journal article" date="2023" name="Science">
        <title>Genome structures resolve the early diversification of teleost fishes.</title>
        <authorList>
            <person name="Parey E."/>
            <person name="Louis A."/>
            <person name="Montfort J."/>
            <person name="Bouchez O."/>
            <person name="Roques C."/>
            <person name="Iampietro C."/>
            <person name="Lluch J."/>
            <person name="Castinel A."/>
            <person name="Donnadieu C."/>
            <person name="Desvignes T."/>
            <person name="Floi Bucao C."/>
            <person name="Jouanno E."/>
            <person name="Wen M."/>
            <person name="Mejri S."/>
            <person name="Dirks R."/>
            <person name="Jansen H."/>
            <person name="Henkel C."/>
            <person name="Chen W.J."/>
            <person name="Zahm M."/>
            <person name="Cabau C."/>
            <person name="Klopp C."/>
            <person name="Thompson A.W."/>
            <person name="Robinson-Rechavi M."/>
            <person name="Braasch I."/>
            <person name="Lecointre G."/>
            <person name="Bobe J."/>
            <person name="Postlethwait J.H."/>
            <person name="Berthelot C."/>
            <person name="Roest Crollius H."/>
            <person name="Guiguen Y."/>
        </authorList>
    </citation>
    <scope>NUCLEOTIDE SEQUENCE</scope>
    <source>
        <strain evidence="3">WJC10195</strain>
    </source>
</reference>
<dbReference type="PANTHER" id="PTHR15863:SF2">
    <property type="entry name" value="MRN COMPLEX-INTERACTING PROTEIN"/>
    <property type="match status" value="1"/>
</dbReference>
<dbReference type="AlphaFoldDB" id="A0A9Q1IFI4"/>
<dbReference type="Proteomes" id="UP001152622">
    <property type="component" value="Chromosome 18"/>
</dbReference>
<dbReference type="InterPro" id="IPR049472">
    <property type="entry name" value="MRNIP_N"/>
</dbReference>
<feature type="compositionally biased region" description="Acidic residues" evidence="1">
    <location>
        <begin position="117"/>
        <end position="128"/>
    </location>
</feature>
<dbReference type="OrthoDB" id="5960226at2759"/>
<evidence type="ECO:0000313" key="3">
    <source>
        <dbReference type="EMBL" id="KAJ8337832.1"/>
    </source>
</evidence>
<dbReference type="EMBL" id="JAINUF010000018">
    <property type="protein sequence ID" value="KAJ8337832.1"/>
    <property type="molecule type" value="Genomic_DNA"/>
</dbReference>
<evidence type="ECO:0000313" key="4">
    <source>
        <dbReference type="Proteomes" id="UP001152622"/>
    </source>
</evidence>
<feature type="compositionally biased region" description="Basic residues" evidence="1">
    <location>
        <begin position="139"/>
        <end position="152"/>
    </location>
</feature>
<feature type="compositionally biased region" description="Acidic residues" evidence="1">
    <location>
        <begin position="248"/>
        <end position="264"/>
    </location>
</feature>
<evidence type="ECO:0000259" key="2">
    <source>
        <dbReference type="Pfam" id="PF15749"/>
    </source>
</evidence>